<evidence type="ECO:0000313" key="3">
    <source>
        <dbReference type="Proteomes" id="UP001189122"/>
    </source>
</evidence>
<protein>
    <submittedName>
        <fullName evidence="2">Uncharacterized protein</fullName>
    </submittedName>
</protein>
<feature type="compositionally biased region" description="Low complexity" evidence="1">
    <location>
        <begin position="61"/>
        <end position="71"/>
    </location>
</feature>
<dbReference type="AlphaFoldDB" id="A0A7I8IFA4"/>
<feature type="region of interest" description="Disordered" evidence="1">
    <location>
        <begin position="61"/>
        <end position="112"/>
    </location>
</feature>
<dbReference type="Proteomes" id="UP001189122">
    <property type="component" value="Unassembled WGS sequence"/>
</dbReference>
<evidence type="ECO:0000256" key="1">
    <source>
        <dbReference type="SAM" id="MobiDB-lite"/>
    </source>
</evidence>
<dbReference type="EMBL" id="LR743589">
    <property type="protein sequence ID" value="CAA2616613.1"/>
    <property type="molecule type" value="Genomic_DNA"/>
</dbReference>
<feature type="region of interest" description="Disordered" evidence="1">
    <location>
        <begin position="140"/>
        <end position="167"/>
    </location>
</feature>
<keyword evidence="3" id="KW-1185">Reference proteome</keyword>
<organism evidence="2">
    <name type="scientific">Spirodela intermedia</name>
    <name type="common">Intermediate duckweed</name>
    <dbReference type="NCBI Taxonomy" id="51605"/>
    <lineage>
        <taxon>Eukaryota</taxon>
        <taxon>Viridiplantae</taxon>
        <taxon>Streptophyta</taxon>
        <taxon>Embryophyta</taxon>
        <taxon>Tracheophyta</taxon>
        <taxon>Spermatophyta</taxon>
        <taxon>Magnoliopsida</taxon>
        <taxon>Liliopsida</taxon>
        <taxon>Araceae</taxon>
        <taxon>Lemnoideae</taxon>
        <taxon>Spirodela</taxon>
    </lineage>
</organism>
<reference evidence="2 3" key="1">
    <citation type="submission" date="2019-12" db="EMBL/GenBank/DDBJ databases">
        <authorList>
            <person name="Scholz U."/>
            <person name="Mascher M."/>
            <person name="Fiebig A."/>
        </authorList>
    </citation>
    <scope>NUCLEOTIDE SEQUENCE</scope>
</reference>
<sequence>MFFITQQTSDEVREGALGRRVHDAHRMIDSVTTSSSGTSSPGPIVLFLLLWMARDLEAAAPPLLTSPPLSSRQIQAEESGEENSALLDSPQLRKEKPAFEVGETGSIKKEEKDDLQVNVGEEYSGVAPWAMGESALKLTSRSPGLSGVEKEQAPIATCPQSDKPLNPLVPWNCGRESLIQA</sequence>
<name>A0A7I8IFA4_SPIIN</name>
<dbReference type="EMBL" id="CACRZD030000002">
    <property type="protein sequence ID" value="CAA6656291.1"/>
    <property type="molecule type" value="Genomic_DNA"/>
</dbReference>
<evidence type="ECO:0000313" key="2">
    <source>
        <dbReference type="EMBL" id="CAA2616613.1"/>
    </source>
</evidence>
<gene>
    <name evidence="2" type="ORF">SI7747_02002831</name>
</gene>
<accession>A0A7I8IFA4</accession>
<proteinExistence type="predicted"/>